<protein>
    <submittedName>
        <fullName evidence="2">Uncharacterized protein</fullName>
    </submittedName>
</protein>
<dbReference type="RefSeq" id="WP_015245645.1">
    <property type="nucleotide sequence ID" value="NC_019892.1"/>
</dbReference>
<name>L0DAS8_SINAD</name>
<evidence type="ECO:0000256" key="1">
    <source>
        <dbReference type="SAM" id="MobiDB-lite"/>
    </source>
</evidence>
<dbReference type="EMBL" id="CP003364">
    <property type="protein sequence ID" value="AGA26479.1"/>
    <property type="molecule type" value="Genomic_DNA"/>
</dbReference>
<gene>
    <name evidence="2" type="ordered locus">Sinac_2146</name>
</gene>
<keyword evidence="3" id="KW-1185">Reference proteome</keyword>
<proteinExistence type="predicted"/>
<dbReference type="KEGG" id="saci:Sinac_2146"/>
<evidence type="ECO:0000313" key="2">
    <source>
        <dbReference type="EMBL" id="AGA26479.1"/>
    </source>
</evidence>
<dbReference type="Proteomes" id="UP000010798">
    <property type="component" value="Chromosome"/>
</dbReference>
<feature type="region of interest" description="Disordered" evidence="1">
    <location>
        <begin position="1"/>
        <end position="41"/>
    </location>
</feature>
<dbReference type="HOGENOM" id="CLU_2261942_0_0_0"/>
<reference evidence="2 3" key="1">
    <citation type="submission" date="2012-02" db="EMBL/GenBank/DDBJ databases">
        <title>Complete sequence of chromosome of Singulisphaera acidiphila DSM 18658.</title>
        <authorList>
            <consortium name="US DOE Joint Genome Institute (JGI-PGF)"/>
            <person name="Lucas S."/>
            <person name="Copeland A."/>
            <person name="Lapidus A."/>
            <person name="Glavina del Rio T."/>
            <person name="Dalin E."/>
            <person name="Tice H."/>
            <person name="Bruce D."/>
            <person name="Goodwin L."/>
            <person name="Pitluck S."/>
            <person name="Peters L."/>
            <person name="Ovchinnikova G."/>
            <person name="Chertkov O."/>
            <person name="Kyrpides N."/>
            <person name="Mavromatis K."/>
            <person name="Ivanova N."/>
            <person name="Brettin T."/>
            <person name="Detter J.C."/>
            <person name="Han C."/>
            <person name="Larimer F."/>
            <person name="Land M."/>
            <person name="Hauser L."/>
            <person name="Markowitz V."/>
            <person name="Cheng J.-F."/>
            <person name="Hugenholtz P."/>
            <person name="Woyke T."/>
            <person name="Wu D."/>
            <person name="Tindall B."/>
            <person name="Pomrenke H."/>
            <person name="Brambilla E."/>
            <person name="Klenk H.-P."/>
            <person name="Eisen J.A."/>
        </authorList>
    </citation>
    <scope>NUCLEOTIDE SEQUENCE [LARGE SCALE GENOMIC DNA]</scope>
    <source>
        <strain evidence="3">ATCC BAA-1392 / DSM 18658 / VKM B-2454 / MOB10</strain>
    </source>
</reference>
<evidence type="ECO:0000313" key="3">
    <source>
        <dbReference type="Proteomes" id="UP000010798"/>
    </source>
</evidence>
<organism evidence="2 3">
    <name type="scientific">Singulisphaera acidiphila (strain ATCC BAA-1392 / DSM 18658 / VKM B-2454 / MOB10)</name>
    <dbReference type="NCBI Taxonomy" id="886293"/>
    <lineage>
        <taxon>Bacteria</taxon>
        <taxon>Pseudomonadati</taxon>
        <taxon>Planctomycetota</taxon>
        <taxon>Planctomycetia</taxon>
        <taxon>Isosphaerales</taxon>
        <taxon>Isosphaeraceae</taxon>
        <taxon>Singulisphaera</taxon>
    </lineage>
</organism>
<accession>L0DAS8</accession>
<dbReference type="STRING" id="886293.Sinac_2146"/>
<sequence length="103" mass="11030">MVTTRRSLADVASSASARKASPRNTQRAAINPPIVKANPHPATMTTATYNADECEFMAAIEHFKARTGRKFPTHADMLAIIKSLGYSRPVAQSTVSASIGEGR</sequence>
<dbReference type="AlphaFoldDB" id="L0DAS8"/>